<comment type="caution">
    <text evidence="3">The sequence shown here is derived from an EMBL/GenBank/DDBJ whole genome shotgun (WGS) entry which is preliminary data.</text>
</comment>
<dbReference type="GO" id="GO:0003677">
    <property type="term" value="F:DNA binding"/>
    <property type="evidence" value="ECO:0007669"/>
    <property type="project" value="UniProtKB-KW"/>
</dbReference>
<evidence type="ECO:0000259" key="2">
    <source>
        <dbReference type="PROSITE" id="PS50943"/>
    </source>
</evidence>
<evidence type="ECO:0000256" key="1">
    <source>
        <dbReference type="ARBA" id="ARBA00023125"/>
    </source>
</evidence>
<sequence>MEDMKDSIGKNIRILRKQRGQTLKNLSEQIGITHQQLSRIENGGGTSTSTLERIAAVLGVDMSVLIDEPDITLQRSISKNRTYIPEAVCQSMYAKLLTDVIKPANDTALDNYLNEVYEKIVRNKELTRNLMCTHAGKKDNYTFTSAELLAFCQDMFVEFADYATRLAKVEPDNNNEYYWKSED</sequence>
<organism evidence="3 4">
    <name type="scientific">Bacteroides pectinophilus CAG:437</name>
    <dbReference type="NCBI Taxonomy" id="1263051"/>
    <lineage>
        <taxon>Bacteria</taxon>
        <taxon>Bacillati</taxon>
        <taxon>Bacillota</taxon>
        <taxon>Clostridia</taxon>
        <taxon>Eubacteriales</taxon>
    </lineage>
</organism>
<dbReference type="PANTHER" id="PTHR46797">
    <property type="entry name" value="HTH-TYPE TRANSCRIPTIONAL REGULATOR"/>
    <property type="match status" value="1"/>
</dbReference>
<dbReference type="SUPFAM" id="SSF47413">
    <property type="entry name" value="lambda repressor-like DNA-binding domains"/>
    <property type="match status" value="1"/>
</dbReference>
<accession>R7ACQ3</accession>
<dbReference type="PROSITE" id="PS50943">
    <property type="entry name" value="HTH_CROC1"/>
    <property type="match status" value="1"/>
</dbReference>
<dbReference type="Proteomes" id="UP000018141">
    <property type="component" value="Unassembled WGS sequence"/>
</dbReference>
<dbReference type="Gene3D" id="1.10.260.40">
    <property type="entry name" value="lambda repressor-like DNA-binding domains"/>
    <property type="match status" value="1"/>
</dbReference>
<dbReference type="EMBL" id="CBHH010000026">
    <property type="protein sequence ID" value="CDD56110.1"/>
    <property type="molecule type" value="Genomic_DNA"/>
</dbReference>
<reference evidence="3" key="1">
    <citation type="submission" date="2012-11" db="EMBL/GenBank/DDBJ databases">
        <title>Dependencies among metagenomic species, viruses, plasmids and units of genetic variation.</title>
        <authorList>
            <person name="Nielsen H.B."/>
            <person name="Almeida M."/>
            <person name="Juncker A.S."/>
            <person name="Rasmussen S."/>
            <person name="Li J."/>
            <person name="Sunagawa S."/>
            <person name="Plichta D."/>
            <person name="Gautier L."/>
            <person name="Le Chatelier E."/>
            <person name="Peletier E."/>
            <person name="Bonde I."/>
            <person name="Nielsen T."/>
            <person name="Manichanh C."/>
            <person name="Arumugam M."/>
            <person name="Batto J."/>
            <person name="Santos M.B.Q.D."/>
            <person name="Blom N."/>
            <person name="Borruel N."/>
            <person name="Burgdorf K.S."/>
            <person name="Boumezbeur F."/>
            <person name="Casellas F."/>
            <person name="Dore J."/>
            <person name="Guarner F."/>
            <person name="Hansen T."/>
            <person name="Hildebrand F."/>
            <person name="Kaas R.S."/>
            <person name="Kennedy S."/>
            <person name="Kristiansen K."/>
            <person name="Kultima J.R."/>
            <person name="Leonard P."/>
            <person name="Levenez F."/>
            <person name="Lund O."/>
            <person name="Moumen B."/>
            <person name="Le Paslier D."/>
            <person name="Pons N."/>
            <person name="Pedersen O."/>
            <person name="Prifti E."/>
            <person name="Qin J."/>
            <person name="Raes J."/>
            <person name="Tap J."/>
            <person name="Tims S."/>
            <person name="Ussery D.W."/>
            <person name="Yamada T."/>
            <person name="MetaHit consortium"/>
            <person name="Renault P."/>
            <person name="Sicheritz-Ponten T."/>
            <person name="Bork P."/>
            <person name="Wang J."/>
            <person name="Brunak S."/>
            <person name="Ehrlich S.D."/>
        </authorList>
    </citation>
    <scope>NUCLEOTIDE SEQUENCE [LARGE SCALE GENOMIC DNA]</scope>
</reference>
<dbReference type="InterPro" id="IPR010982">
    <property type="entry name" value="Lambda_DNA-bd_dom_sf"/>
</dbReference>
<evidence type="ECO:0000313" key="4">
    <source>
        <dbReference type="Proteomes" id="UP000018141"/>
    </source>
</evidence>
<dbReference type="CDD" id="cd00093">
    <property type="entry name" value="HTH_XRE"/>
    <property type="match status" value="1"/>
</dbReference>
<dbReference type="Pfam" id="PF01381">
    <property type="entry name" value="HTH_3"/>
    <property type="match status" value="1"/>
</dbReference>
<evidence type="ECO:0000313" key="3">
    <source>
        <dbReference type="EMBL" id="CDD56110.1"/>
    </source>
</evidence>
<protein>
    <submittedName>
        <fullName evidence="3">Helix-turn-helix domain protein</fullName>
    </submittedName>
</protein>
<feature type="domain" description="HTH cro/C1-type" evidence="2">
    <location>
        <begin position="12"/>
        <end position="65"/>
    </location>
</feature>
<dbReference type="AlphaFoldDB" id="R7ACQ3"/>
<dbReference type="SMART" id="SM00530">
    <property type="entry name" value="HTH_XRE"/>
    <property type="match status" value="1"/>
</dbReference>
<dbReference type="PANTHER" id="PTHR46797:SF1">
    <property type="entry name" value="METHYLPHOSPHONATE SYNTHASE"/>
    <property type="match status" value="1"/>
</dbReference>
<name>R7ACQ3_9FIRM</name>
<dbReference type="GO" id="GO:0003700">
    <property type="term" value="F:DNA-binding transcription factor activity"/>
    <property type="evidence" value="ECO:0007669"/>
    <property type="project" value="TreeGrafter"/>
</dbReference>
<gene>
    <name evidence="3" type="ORF">BN656_00754</name>
</gene>
<dbReference type="InterPro" id="IPR050807">
    <property type="entry name" value="TransReg_Diox_bact_type"/>
</dbReference>
<dbReference type="InterPro" id="IPR001387">
    <property type="entry name" value="Cro/C1-type_HTH"/>
</dbReference>
<dbReference type="GO" id="GO:0005829">
    <property type="term" value="C:cytosol"/>
    <property type="evidence" value="ECO:0007669"/>
    <property type="project" value="TreeGrafter"/>
</dbReference>
<proteinExistence type="predicted"/>
<keyword evidence="1" id="KW-0238">DNA-binding</keyword>